<feature type="compositionally biased region" description="Basic and acidic residues" evidence="2">
    <location>
        <begin position="34"/>
        <end position="68"/>
    </location>
</feature>
<evidence type="ECO:0000259" key="5">
    <source>
        <dbReference type="Pfam" id="PF21530"/>
    </source>
</evidence>
<comment type="cofactor">
    <cofactor evidence="1">
        <name>Mg(2+)</name>
        <dbReference type="ChEBI" id="CHEBI:18420"/>
    </cofactor>
</comment>
<name>A0A1D6JV61_MAIZE</name>
<dbReference type="GO" id="GO:0005524">
    <property type="term" value="F:ATP binding"/>
    <property type="evidence" value="ECO:0007669"/>
    <property type="project" value="UniProtKB-KW"/>
</dbReference>
<dbReference type="PANTHER" id="PTHR10492:SF94">
    <property type="entry name" value="ATP-DEPENDENT DNA HELICASE"/>
    <property type="match status" value="1"/>
</dbReference>
<evidence type="ECO:0000259" key="3">
    <source>
        <dbReference type="Pfam" id="PF05970"/>
    </source>
</evidence>
<dbReference type="EC" id="5.6.2.3" evidence="1"/>
<dbReference type="SUPFAM" id="SSF52540">
    <property type="entry name" value="P-loop containing nucleoside triphosphate hydrolases"/>
    <property type="match status" value="2"/>
</dbReference>
<reference evidence="6" key="1">
    <citation type="submission" date="2015-12" db="EMBL/GenBank/DDBJ databases">
        <title>Update maize B73 reference genome by single molecule sequencing technologies.</title>
        <authorList>
            <consortium name="Maize Genome Sequencing Project"/>
            <person name="Ware D."/>
        </authorList>
    </citation>
    <scope>NUCLEOTIDE SEQUENCE [LARGE SCALE GENOMIC DNA]</scope>
    <source>
        <tissue evidence="6">Seedling</tissue>
    </source>
</reference>
<dbReference type="GO" id="GO:0016787">
    <property type="term" value="F:hydrolase activity"/>
    <property type="evidence" value="ECO:0007669"/>
    <property type="project" value="UniProtKB-KW"/>
</dbReference>
<evidence type="ECO:0000259" key="4">
    <source>
        <dbReference type="Pfam" id="PF14214"/>
    </source>
</evidence>
<dbReference type="PANTHER" id="PTHR10492">
    <property type="match status" value="1"/>
</dbReference>
<dbReference type="FunFam" id="3.40.50.300:FF:002884">
    <property type="entry name" value="ATP-dependent DNA helicase"/>
    <property type="match status" value="1"/>
</dbReference>
<dbReference type="InParanoid" id="A0A1D6JV61"/>
<dbReference type="InterPro" id="IPR049163">
    <property type="entry name" value="Pif1-like_2B_dom"/>
</dbReference>
<dbReference type="Gene3D" id="3.40.50.300">
    <property type="entry name" value="P-loop containing nucleotide triphosphate hydrolases"/>
    <property type="match status" value="1"/>
</dbReference>
<keyword evidence="1" id="KW-0347">Helicase</keyword>
<keyword evidence="1" id="KW-0234">DNA repair</keyword>
<dbReference type="InterPro" id="IPR027417">
    <property type="entry name" value="P-loop_NTPase"/>
</dbReference>
<feature type="region of interest" description="Disordered" evidence="2">
    <location>
        <begin position="26"/>
        <end position="68"/>
    </location>
</feature>
<keyword evidence="1" id="KW-0227">DNA damage</keyword>
<accession>A0A1D6JV61</accession>
<evidence type="ECO:0000313" key="6">
    <source>
        <dbReference type="EMBL" id="ONL95700.1"/>
    </source>
</evidence>
<dbReference type="Pfam" id="PF21530">
    <property type="entry name" value="Pif1_2B_dom"/>
    <property type="match status" value="1"/>
</dbReference>
<dbReference type="CDD" id="cd18809">
    <property type="entry name" value="SF1_C_RecD"/>
    <property type="match status" value="1"/>
</dbReference>
<dbReference type="Pfam" id="PF05970">
    <property type="entry name" value="PIF1"/>
    <property type="match status" value="1"/>
</dbReference>
<comment type="catalytic activity">
    <reaction evidence="1">
        <text>ATP + H2O = ADP + phosphate + H(+)</text>
        <dbReference type="Rhea" id="RHEA:13065"/>
        <dbReference type="ChEBI" id="CHEBI:15377"/>
        <dbReference type="ChEBI" id="CHEBI:15378"/>
        <dbReference type="ChEBI" id="CHEBI:30616"/>
        <dbReference type="ChEBI" id="CHEBI:43474"/>
        <dbReference type="ChEBI" id="CHEBI:456216"/>
        <dbReference type="EC" id="5.6.2.3"/>
    </reaction>
</comment>
<keyword evidence="1" id="KW-0547">Nucleotide-binding</keyword>
<dbReference type="InterPro" id="IPR010285">
    <property type="entry name" value="DNA_helicase_pif1-like_DEAD"/>
</dbReference>
<gene>
    <name evidence="6" type="ORF">ZEAMMB73_Zm00001d028335</name>
</gene>
<dbReference type="PaxDb" id="4577-GRMZM2G441748_P01"/>
<dbReference type="GO" id="GO:0006281">
    <property type="term" value="P:DNA repair"/>
    <property type="evidence" value="ECO:0007669"/>
    <property type="project" value="UniProtKB-KW"/>
</dbReference>
<protein>
    <recommendedName>
        <fullName evidence="1">ATP-dependent DNA helicase</fullName>
        <ecNumber evidence="1">5.6.2.3</ecNumber>
    </recommendedName>
</protein>
<keyword evidence="1" id="KW-0378">Hydrolase</keyword>
<feature type="domain" description="DNA helicase Pif1-like 2B" evidence="5">
    <location>
        <begin position="1416"/>
        <end position="1461"/>
    </location>
</feature>
<feature type="domain" description="Helitron helicase-like" evidence="4">
    <location>
        <begin position="510"/>
        <end position="676"/>
    </location>
</feature>
<proteinExistence type="inferred from homology"/>
<dbReference type="OMA" id="HRANENN"/>
<dbReference type="InterPro" id="IPR025476">
    <property type="entry name" value="Helitron_helicase-like"/>
</dbReference>
<dbReference type="SMR" id="A0A1D6JV61"/>
<feature type="domain" description="DNA helicase Pif1-like DEAD-box helicase" evidence="3">
    <location>
        <begin position="1118"/>
        <end position="1323"/>
    </location>
</feature>
<evidence type="ECO:0000256" key="1">
    <source>
        <dbReference type="RuleBase" id="RU363044"/>
    </source>
</evidence>
<dbReference type="GO" id="GO:0006310">
    <property type="term" value="P:DNA recombination"/>
    <property type="evidence" value="ECO:0007669"/>
    <property type="project" value="UniProtKB-KW"/>
</dbReference>
<dbReference type="Pfam" id="PF14214">
    <property type="entry name" value="Helitron_like_N"/>
    <property type="match status" value="1"/>
</dbReference>
<keyword evidence="1" id="KW-0233">DNA recombination</keyword>
<sequence length="1581" mass="181508">MDSTGPIDPMEYTMGTRRQTALTDISNQIITGPSDEHERHREERNRKQREYRARRKAEETNEEREARNKRMRDYRAMKKADTAITASTMGNLIMNRARYINMDDADREILLHKRREYKKLRQCVQDDTITDTLSGAPLSIQTQQHIVHDTPTHEPELRDYDTVLIEPTQPSLEGHMEHPITPHDFNIAQHNEYTRSREFHGEDDAFESYRLLGYSSHTEDPYDYVYHKLPDRHHVLRKIPDCCYCGAMKFEFEPHGMCCRKGKIKVHIPDVPTELKRLFTSQGDDDAKYFRKNIRYFNSHFSFTSLGVTLDRRVSTAANTGIYTFRVQGALYHRLDHLVPGSQGPRHLQLYFYDTEDATLAHRARRSPDLDINIIKNILTILEGNPYVQTFNRLGSIPNLDDYVIELNTNVTPDQRRYNAPTASQVAAIWFEGNDPQRSFDRSVIIYATGDRPTCIKAYHGCYDPLAYPLFFPRGQTGWNRFMPYNETPTVNATFNAPDHNDTRSVNNEHTGRLFQQWVVDMYIKIESMRLDWYSNPVNQKIIRAELYQGLVDVISAGENRASEVGKRIVLPRTFQGGDRDMQQRFLNAMAIVQRLGKPDYFITMTCNPYWEEITNNLLPGQTPQDRPELVTRVYRAKLRDMKDLLIKKAYFGQVAGYVHVTEFQKRGLPHEHILLIMNLHNKLTSPDAYDKVICAEIPEKDKYHVLHNLVIKHMLHGPCGVLNKKCPCMVNEECRFRYPRQFCAATQQGKDSYPLYRRRDDGRCVKVRGCVLDNRWVVPYNPGLLMRYNCHINVEACSSIKAIKYMCKYVYKGHDRASFSVDPAHKEDGVINEIRQYRDARYISPPEAVHRILGFPLFGVNPSVLQLQCHLPGMQSVIIDETAKLQDIVNEPTSSMTTLTEYFTKNRADSFARTLLYKDFPEYYRWIHGSKRWQRRKQRGQIGRIVYAHPAEGERYFLRVLINHVRGAYSFEDLRTLGDITCSTFREACEKRGLIEADMSLDDCLSEAATFQMPPALRRLFATILVFCEATNVRGLWDKHNDSMSEDYNRDNPKSTCVQQMVLKDIRELVRSMGKDIKSYDLPEINDTGEFCNDIMRELREELAIGVDQEHLDIYTCLNNEQRAGFDEIIDHVLNKKNRLFFVDGPGGTGKTFLYKALLARVRSEGLIAIATATSGIAASILPGGRTAHSRFKIPIKLADNSTCNFTKQSGTAELLCTASLIIWDEVAMTKHQAVECLDRSLQDIMTCSLPFGGKVIVFGGDFRQVLPVVTRGTRAQITDATLQRSYLWDSIRKIRLTMNMRAQSDKWFSEYLLRIGNGTEETIGSDYVRLPEEIVIGYTDTEDSINKLIVDVFPSLEENARSIAYMSTRAILSTKNQHVDQLNAKMIDKFPGNGKVYHSFDCVDDDSRNNYPIEFLNSMTPNGLPPHVLKVKINSPVILLRNLDPNNGLCNGTRLMVRALQDNAIDAEIVGGHNAGTRVFIPRIPMCPSDDISLPFKLKRKQFPIRLSFAMTINKAQGQTIPNVGIYLPEPVFSHGQLYVALSRGVSRQTTRILARPKKELDPTGKSTKNIVYKDVLNC</sequence>
<evidence type="ECO:0000256" key="2">
    <source>
        <dbReference type="SAM" id="MobiDB-lite"/>
    </source>
</evidence>
<comment type="similarity">
    <text evidence="1">Belongs to the helicase family.</text>
</comment>
<dbReference type="GO" id="GO:0000723">
    <property type="term" value="P:telomere maintenance"/>
    <property type="evidence" value="ECO:0007669"/>
    <property type="project" value="InterPro"/>
</dbReference>
<dbReference type="EMBL" id="CM007647">
    <property type="protein sequence ID" value="ONL95700.1"/>
    <property type="molecule type" value="Genomic_DNA"/>
</dbReference>
<dbReference type="ExpressionAtlas" id="A0A1D6JV61">
    <property type="expression patterns" value="baseline"/>
</dbReference>
<dbReference type="GO" id="GO:0043139">
    <property type="term" value="F:5'-3' DNA helicase activity"/>
    <property type="evidence" value="ECO:0007669"/>
    <property type="project" value="UniProtKB-EC"/>
</dbReference>
<organism evidence="6">
    <name type="scientific">Zea mays</name>
    <name type="common">Maize</name>
    <dbReference type="NCBI Taxonomy" id="4577"/>
    <lineage>
        <taxon>Eukaryota</taxon>
        <taxon>Viridiplantae</taxon>
        <taxon>Streptophyta</taxon>
        <taxon>Embryophyta</taxon>
        <taxon>Tracheophyta</taxon>
        <taxon>Spermatophyta</taxon>
        <taxon>Magnoliopsida</taxon>
        <taxon>Liliopsida</taxon>
        <taxon>Poales</taxon>
        <taxon>Poaceae</taxon>
        <taxon>PACMAD clade</taxon>
        <taxon>Panicoideae</taxon>
        <taxon>Andropogonodae</taxon>
        <taxon>Andropogoneae</taxon>
        <taxon>Tripsacinae</taxon>
        <taxon>Zea</taxon>
    </lineage>
</organism>
<keyword evidence="1" id="KW-0067">ATP-binding</keyword>